<dbReference type="PANTHER" id="PTHR48022:SF2">
    <property type="entry name" value="PLASTIDIC GLUCOSE TRANSPORTER 4"/>
    <property type="match status" value="1"/>
</dbReference>
<dbReference type="Proteomes" id="UP001209570">
    <property type="component" value="Unassembled WGS sequence"/>
</dbReference>
<feature type="transmembrane region" description="Helical" evidence="15">
    <location>
        <begin position="351"/>
        <end position="375"/>
    </location>
</feature>
<keyword evidence="18" id="KW-1185">Reference proteome</keyword>
<evidence type="ECO:0000256" key="1">
    <source>
        <dbReference type="ARBA" id="ARBA00004141"/>
    </source>
</evidence>
<feature type="transmembrane region" description="Helical" evidence="15">
    <location>
        <begin position="174"/>
        <end position="197"/>
    </location>
</feature>
<dbReference type="FunFam" id="1.20.1250.20:FF:000129">
    <property type="entry name" value="Major Facilitator Superfamily (MFS)"/>
    <property type="match status" value="1"/>
</dbReference>
<evidence type="ECO:0000256" key="4">
    <source>
        <dbReference type="ARBA" id="ARBA00022692"/>
    </source>
</evidence>
<comment type="catalytic activity">
    <reaction evidence="9">
        <text>D-xylose(out) = D-xylose(in)</text>
        <dbReference type="Rhea" id="RHEA:78427"/>
        <dbReference type="ChEBI" id="CHEBI:53455"/>
    </reaction>
    <physiologicalReaction direction="left-to-right" evidence="9">
        <dbReference type="Rhea" id="RHEA:78428"/>
    </physiologicalReaction>
</comment>
<keyword evidence="6 15" id="KW-0472">Membrane</keyword>
<dbReference type="Pfam" id="PF00083">
    <property type="entry name" value="Sugar_tr"/>
    <property type="match status" value="1"/>
</dbReference>
<comment type="catalytic activity">
    <reaction evidence="8">
        <text>D-glucose(out) = D-glucose(in)</text>
        <dbReference type="Rhea" id="RHEA:60376"/>
        <dbReference type="ChEBI" id="CHEBI:4167"/>
    </reaction>
    <physiologicalReaction direction="left-to-right" evidence="8">
        <dbReference type="Rhea" id="RHEA:60377"/>
    </physiologicalReaction>
</comment>
<feature type="transmembrane region" description="Helical" evidence="15">
    <location>
        <begin position="90"/>
        <end position="107"/>
    </location>
</feature>
<sequence length="517" mass="55987">MVTTAMSTAPSTPRGIRGSRAYAIVVCLFSSLGGLFFGYDQGVTGGVLVMPSFLDAFCVDVGKNSAADCREPVASKLPSNWLTFTTLYNVVYYLGCMLGAWLAAYVADRCGRRATVFSAGAFFCLGTAVLVATPPKQHAMALVARVVQGMGVGNSSFALPLFGAEVAPKEIRGLLSGFMQMTVVTGLLLANVVNYVVKNAAEGWRISNGVAMFPPLVVMAGIFCVPESPRWVFQHRGRQAAQMTLQRLRQTSSVEDELDAINEQLDEEHQGRRVTWSELVGPLVRRRVFIAMTLQLLQQATGINPVLTYGGQIFRDVAGDGILSLLVLTIVNFVSTIPAMRWVDTCGRRRLLLLGAVGMSLGHLVAAIAFTAGCLGDTNQSSCDRVAAYVIIVATAFFVFNFAISWGPVCWIYPAEIFPLRVRAKALSLSTMTNWAMGALMIGIPKLFPYLNINGVFFLFFALCLCCWAFVFLLCPETKGLLLEDIEALFHQASSQPHENVDAAPSPVIKFSPIASP</sequence>
<comment type="similarity">
    <text evidence="2 14">Belongs to the major facilitator superfamily. Sugar transporter (TC 2.A.1.1) family.</text>
</comment>
<reference evidence="17" key="1">
    <citation type="submission" date="2021-12" db="EMBL/GenBank/DDBJ databases">
        <title>Prjna785345.</title>
        <authorList>
            <person name="Rujirawat T."/>
            <person name="Krajaejun T."/>
        </authorList>
    </citation>
    <scope>NUCLEOTIDE SEQUENCE</scope>
    <source>
        <strain evidence="17">Pi057C3</strain>
    </source>
</reference>
<feature type="transmembrane region" description="Helical" evidence="15">
    <location>
        <begin position="114"/>
        <end position="133"/>
    </location>
</feature>
<evidence type="ECO:0000256" key="10">
    <source>
        <dbReference type="ARBA" id="ARBA00044662"/>
    </source>
</evidence>
<dbReference type="PRINTS" id="PR00171">
    <property type="entry name" value="SUGRTRNSPORT"/>
</dbReference>
<evidence type="ECO:0000256" key="8">
    <source>
        <dbReference type="ARBA" id="ARBA00044648"/>
    </source>
</evidence>
<dbReference type="Gene3D" id="1.20.1250.20">
    <property type="entry name" value="MFS general substrate transporter like domains"/>
    <property type="match status" value="1"/>
</dbReference>
<dbReference type="InterPro" id="IPR050360">
    <property type="entry name" value="MFS_Sugar_Transporters"/>
</dbReference>
<evidence type="ECO:0000256" key="6">
    <source>
        <dbReference type="ARBA" id="ARBA00023136"/>
    </source>
</evidence>
<dbReference type="InterPro" id="IPR036259">
    <property type="entry name" value="MFS_trans_sf"/>
</dbReference>
<evidence type="ECO:0000256" key="2">
    <source>
        <dbReference type="ARBA" id="ARBA00010992"/>
    </source>
</evidence>
<dbReference type="PANTHER" id="PTHR48022">
    <property type="entry name" value="PLASTIDIC GLUCOSE TRANSPORTER 4"/>
    <property type="match status" value="1"/>
</dbReference>
<evidence type="ECO:0000313" key="18">
    <source>
        <dbReference type="Proteomes" id="UP001209570"/>
    </source>
</evidence>
<feature type="transmembrane region" description="Helical" evidence="15">
    <location>
        <begin position="426"/>
        <end position="444"/>
    </location>
</feature>
<accession>A0AAD5MGW6</accession>
<gene>
    <name evidence="17" type="ORF">P43SY_004762</name>
</gene>
<evidence type="ECO:0000256" key="9">
    <source>
        <dbReference type="ARBA" id="ARBA00044656"/>
    </source>
</evidence>
<evidence type="ECO:0000256" key="14">
    <source>
        <dbReference type="RuleBase" id="RU003346"/>
    </source>
</evidence>
<evidence type="ECO:0000256" key="12">
    <source>
        <dbReference type="ARBA" id="ARBA00044710"/>
    </source>
</evidence>
<name>A0AAD5MGW6_PYTIN</name>
<dbReference type="InterPro" id="IPR005829">
    <property type="entry name" value="Sugar_transporter_CS"/>
</dbReference>
<comment type="catalytic activity">
    <reaction evidence="10">
        <text>D-mannose(out) = D-mannose(in)</text>
        <dbReference type="Rhea" id="RHEA:78391"/>
        <dbReference type="ChEBI" id="CHEBI:4208"/>
    </reaction>
    <physiologicalReaction direction="left-to-right" evidence="10">
        <dbReference type="Rhea" id="RHEA:78392"/>
    </physiologicalReaction>
</comment>
<dbReference type="EMBL" id="JAKCXM010000022">
    <property type="protein sequence ID" value="KAJ0407334.1"/>
    <property type="molecule type" value="Genomic_DNA"/>
</dbReference>
<dbReference type="PROSITE" id="PS50850">
    <property type="entry name" value="MFS"/>
    <property type="match status" value="1"/>
</dbReference>
<feature type="domain" description="Major facilitator superfamily (MFS) profile" evidence="16">
    <location>
        <begin position="26"/>
        <end position="479"/>
    </location>
</feature>
<organism evidence="17 18">
    <name type="scientific">Pythium insidiosum</name>
    <name type="common">Pythiosis disease agent</name>
    <dbReference type="NCBI Taxonomy" id="114742"/>
    <lineage>
        <taxon>Eukaryota</taxon>
        <taxon>Sar</taxon>
        <taxon>Stramenopiles</taxon>
        <taxon>Oomycota</taxon>
        <taxon>Peronosporomycetes</taxon>
        <taxon>Pythiales</taxon>
        <taxon>Pythiaceae</taxon>
        <taxon>Pythium</taxon>
    </lineage>
</organism>
<keyword evidence="4 15" id="KW-0812">Transmembrane</keyword>
<dbReference type="InterPro" id="IPR020846">
    <property type="entry name" value="MFS_dom"/>
</dbReference>
<protein>
    <recommendedName>
        <fullName evidence="13">Hexose transporter 1</fullName>
    </recommendedName>
</protein>
<dbReference type="InterPro" id="IPR005828">
    <property type="entry name" value="MFS_sugar_transport-like"/>
</dbReference>
<evidence type="ECO:0000256" key="15">
    <source>
        <dbReference type="SAM" id="Phobius"/>
    </source>
</evidence>
<comment type="subunit">
    <text evidence="3">Homodimer.</text>
</comment>
<feature type="transmembrane region" description="Helical" evidence="15">
    <location>
        <begin position="321"/>
        <end position="339"/>
    </location>
</feature>
<keyword evidence="5 15" id="KW-1133">Transmembrane helix</keyword>
<proteinExistence type="inferred from homology"/>
<evidence type="ECO:0000313" key="17">
    <source>
        <dbReference type="EMBL" id="KAJ0407334.1"/>
    </source>
</evidence>
<dbReference type="InterPro" id="IPR003663">
    <property type="entry name" value="Sugar/inositol_transpt"/>
</dbReference>
<keyword evidence="14" id="KW-0813">Transport</keyword>
<comment type="caution">
    <text evidence="17">The sequence shown here is derived from an EMBL/GenBank/DDBJ whole genome shotgun (WGS) entry which is preliminary data.</text>
</comment>
<dbReference type="AlphaFoldDB" id="A0AAD5MGW6"/>
<evidence type="ECO:0000256" key="5">
    <source>
        <dbReference type="ARBA" id="ARBA00022989"/>
    </source>
</evidence>
<feature type="transmembrane region" description="Helical" evidence="15">
    <location>
        <begin position="387"/>
        <end position="414"/>
    </location>
</feature>
<comment type="catalytic activity">
    <reaction evidence="7">
        <text>D-galactose(in) = D-galactose(out)</text>
        <dbReference type="Rhea" id="RHEA:34915"/>
        <dbReference type="ChEBI" id="CHEBI:4139"/>
    </reaction>
    <physiologicalReaction direction="right-to-left" evidence="7">
        <dbReference type="Rhea" id="RHEA:34917"/>
    </physiologicalReaction>
</comment>
<comment type="catalytic activity">
    <reaction evidence="11">
        <text>D-glucosamine(out) = D-glucosamine(in)</text>
        <dbReference type="Rhea" id="RHEA:78423"/>
        <dbReference type="ChEBI" id="CHEBI:58723"/>
    </reaction>
    <physiologicalReaction direction="left-to-right" evidence="11">
        <dbReference type="Rhea" id="RHEA:78424"/>
    </physiologicalReaction>
</comment>
<dbReference type="GO" id="GO:0016020">
    <property type="term" value="C:membrane"/>
    <property type="evidence" value="ECO:0007669"/>
    <property type="project" value="UniProtKB-SubCell"/>
</dbReference>
<evidence type="ECO:0000256" key="13">
    <source>
        <dbReference type="ARBA" id="ARBA00044780"/>
    </source>
</evidence>
<dbReference type="SUPFAM" id="SSF103473">
    <property type="entry name" value="MFS general substrate transporter"/>
    <property type="match status" value="1"/>
</dbReference>
<evidence type="ECO:0000256" key="11">
    <source>
        <dbReference type="ARBA" id="ARBA00044668"/>
    </source>
</evidence>
<evidence type="ECO:0000256" key="7">
    <source>
        <dbReference type="ARBA" id="ARBA00044637"/>
    </source>
</evidence>
<evidence type="ECO:0000256" key="3">
    <source>
        <dbReference type="ARBA" id="ARBA00011738"/>
    </source>
</evidence>
<feature type="transmembrane region" description="Helical" evidence="15">
    <location>
        <begin position="456"/>
        <end position="475"/>
    </location>
</feature>
<comment type="catalytic activity">
    <reaction evidence="12">
        <text>D-fructose(out) = D-fructose(in)</text>
        <dbReference type="Rhea" id="RHEA:60372"/>
        <dbReference type="ChEBI" id="CHEBI:37721"/>
    </reaction>
    <physiologicalReaction direction="left-to-right" evidence="12">
        <dbReference type="Rhea" id="RHEA:60373"/>
    </physiologicalReaction>
</comment>
<dbReference type="PROSITE" id="PS00217">
    <property type="entry name" value="SUGAR_TRANSPORT_2"/>
    <property type="match status" value="1"/>
</dbReference>
<dbReference type="NCBIfam" id="TIGR00879">
    <property type="entry name" value="SP"/>
    <property type="match status" value="1"/>
</dbReference>
<comment type="subcellular location">
    <subcellularLocation>
        <location evidence="1">Membrane</location>
        <topology evidence="1">Multi-pass membrane protein</topology>
    </subcellularLocation>
</comment>
<dbReference type="GO" id="GO:0005351">
    <property type="term" value="F:carbohydrate:proton symporter activity"/>
    <property type="evidence" value="ECO:0007669"/>
    <property type="project" value="TreeGrafter"/>
</dbReference>
<feature type="transmembrane region" description="Helical" evidence="15">
    <location>
        <begin position="209"/>
        <end position="226"/>
    </location>
</feature>
<evidence type="ECO:0000259" key="16">
    <source>
        <dbReference type="PROSITE" id="PS50850"/>
    </source>
</evidence>
<feature type="transmembrane region" description="Helical" evidence="15">
    <location>
        <begin position="21"/>
        <end position="39"/>
    </location>
</feature>